<gene>
    <name evidence="4" type="ORF">EWU23_03720</name>
</gene>
<dbReference type="EMBL" id="SEWW01000001">
    <property type="protein sequence ID" value="NGZ43577.1"/>
    <property type="molecule type" value="Genomic_DNA"/>
</dbReference>
<accession>A0ABX0EWD8</accession>
<dbReference type="InterPro" id="IPR013785">
    <property type="entry name" value="Aldolase_TIM"/>
</dbReference>
<evidence type="ECO:0000313" key="5">
    <source>
        <dbReference type="Proteomes" id="UP001318301"/>
    </source>
</evidence>
<dbReference type="CDD" id="cd00564">
    <property type="entry name" value="TMP_TenI"/>
    <property type="match status" value="1"/>
</dbReference>
<protein>
    <submittedName>
        <fullName evidence="4">Thiamine phosphate synthase</fullName>
    </submittedName>
</protein>
<sequence>MRSGIYLILDPSMDREELMNKLEEVIQEDIAAVQIWDNFLLGENILDLIDQIVQKCHRQHIPVLINNRWDLLALTPLDGVHLDSIPQDFHEIQQACKKEVLWGITCNNDLMVVQWAENNGFNYISFCSMFPSSTANSCDLVHFDVVQDARKISNIPIYLAGGIKPENMELLNELPYSGIALVSGIMNSAQPKESIKKYLHIIEKRNETRNYK</sequence>
<evidence type="ECO:0000313" key="4">
    <source>
        <dbReference type="EMBL" id="NGZ43577.1"/>
    </source>
</evidence>
<comment type="caution">
    <text evidence="4">The sequence shown here is derived from an EMBL/GenBank/DDBJ whole genome shotgun (WGS) entry which is preliminary data.</text>
</comment>
<evidence type="ECO:0000259" key="3">
    <source>
        <dbReference type="Pfam" id="PF02581"/>
    </source>
</evidence>
<feature type="domain" description="Thiamine phosphate synthase/TenI" evidence="3">
    <location>
        <begin position="5"/>
        <end position="185"/>
    </location>
</feature>
<evidence type="ECO:0000256" key="1">
    <source>
        <dbReference type="ARBA" id="ARBA00004948"/>
    </source>
</evidence>
<evidence type="ECO:0000256" key="2">
    <source>
        <dbReference type="ARBA" id="ARBA00022977"/>
    </source>
</evidence>
<name>A0ABX0EWD8_9BACT</name>
<reference evidence="4 5" key="1">
    <citation type="submission" date="2019-02" db="EMBL/GenBank/DDBJ databases">
        <title>Genome of a new Bacteroidetes strain.</title>
        <authorList>
            <person name="Pitt A."/>
        </authorList>
    </citation>
    <scope>NUCLEOTIDE SEQUENCE [LARGE SCALE GENOMIC DNA]</scope>
    <source>
        <strain evidence="4 5">50C-KIRBA</strain>
    </source>
</reference>
<dbReference type="PANTHER" id="PTHR20857">
    <property type="entry name" value="THIAMINE-PHOSPHATE PYROPHOSPHORYLASE"/>
    <property type="match status" value="1"/>
</dbReference>
<dbReference type="SUPFAM" id="SSF51391">
    <property type="entry name" value="Thiamin phosphate synthase"/>
    <property type="match status" value="1"/>
</dbReference>
<dbReference type="PANTHER" id="PTHR20857:SF23">
    <property type="entry name" value="THIAMINE BIOSYNTHETIC BIFUNCTIONAL ENZYME"/>
    <property type="match status" value="1"/>
</dbReference>
<dbReference type="InterPro" id="IPR036206">
    <property type="entry name" value="ThiamineP_synth_sf"/>
</dbReference>
<dbReference type="Pfam" id="PF02581">
    <property type="entry name" value="TMP-TENI"/>
    <property type="match status" value="1"/>
</dbReference>
<keyword evidence="2" id="KW-0784">Thiamine biosynthesis</keyword>
<dbReference type="InterPro" id="IPR022998">
    <property type="entry name" value="ThiamineP_synth_TenI"/>
</dbReference>
<comment type="pathway">
    <text evidence="1">Cofactor biosynthesis; thiamine diphosphate biosynthesis.</text>
</comment>
<proteinExistence type="predicted"/>
<dbReference type="Proteomes" id="UP001318301">
    <property type="component" value="Unassembled WGS sequence"/>
</dbReference>
<keyword evidence="5" id="KW-1185">Reference proteome</keyword>
<organism evidence="4 5">
    <name type="scientific">Aquirufa beregesia</name>
    <dbReference type="NCBI Taxonomy" id="2516556"/>
    <lineage>
        <taxon>Bacteria</taxon>
        <taxon>Pseudomonadati</taxon>
        <taxon>Bacteroidota</taxon>
        <taxon>Cytophagia</taxon>
        <taxon>Cytophagales</taxon>
        <taxon>Flectobacillaceae</taxon>
        <taxon>Aquirufa</taxon>
    </lineage>
</organism>
<dbReference type="Gene3D" id="3.20.20.70">
    <property type="entry name" value="Aldolase class I"/>
    <property type="match status" value="1"/>
</dbReference>